<keyword evidence="1 8" id="KW-0444">Lipid biosynthesis</keyword>
<dbReference type="SUPFAM" id="SSF56214">
    <property type="entry name" value="4'-phosphopantetheinyl transferase"/>
    <property type="match status" value="1"/>
</dbReference>
<comment type="catalytic activity">
    <reaction evidence="8">
        <text>apo-[ACP] + CoA = holo-[ACP] + adenosine 3',5'-bisphosphate + H(+)</text>
        <dbReference type="Rhea" id="RHEA:12068"/>
        <dbReference type="Rhea" id="RHEA-COMP:9685"/>
        <dbReference type="Rhea" id="RHEA-COMP:9690"/>
        <dbReference type="ChEBI" id="CHEBI:15378"/>
        <dbReference type="ChEBI" id="CHEBI:29999"/>
        <dbReference type="ChEBI" id="CHEBI:57287"/>
        <dbReference type="ChEBI" id="CHEBI:58343"/>
        <dbReference type="ChEBI" id="CHEBI:64479"/>
        <dbReference type="EC" id="2.7.8.7"/>
    </reaction>
</comment>
<evidence type="ECO:0000256" key="6">
    <source>
        <dbReference type="ARBA" id="ARBA00023098"/>
    </source>
</evidence>
<dbReference type="InterPro" id="IPR037143">
    <property type="entry name" value="4-PPantetheinyl_Trfase_dom_sf"/>
</dbReference>
<dbReference type="GO" id="GO:0000287">
    <property type="term" value="F:magnesium ion binding"/>
    <property type="evidence" value="ECO:0007669"/>
    <property type="project" value="UniProtKB-UniRule"/>
</dbReference>
<gene>
    <name evidence="8" type="primary">acpS</name>
    <name evidence="10" type="ORF">DFP98_104136</name>
</gene>
<keyword evidence="3 8" id="KW-0479">Metal-binding</keyword>
<evidence type="ECO:0000256" key="8">
    <source>
        <dbReference type="HAMAP-Rule" id="MF_00101"/>
    </source>
</evidence>
<comment type="cofactor">
    <cofactor evidence="8">
        <name>Mg(2+)</name>
        <dbReference type="ChEBI" id="CHEBI:18420"/>
    </cofactor>
</comment>
<organism evidence="10 11">
    <name type="scientific">Cohnella phaseoli</name>
    <dbReference type="NCBI Taxonomy" id="456490"/>
    <lineage>
        <taxon>Bacteria</taxon>
        <taxon>Bacillati</taxon>
        <taxon>Bacillota</taxon>
        <taxon>Bacilli</taxon>
        <taxon>Bacillales</taxon>
        <taxon>Paenibacillaceae</taxon>
        <taxon>Cohnella</taxon>
    </lineage>
</organism>
<evidence type="ECO:0000313" key="10">
    <source>
        <dbReference type="EMBL" id="RED85431.1"/>
    </source>
</evidence>
<dbReference type="EC" id="2.7.8.7" evidence="8"/>
<evidence type="ECO:0000259" key="9">
    <source>
        <dbReference type="Pfam" id="PF01648"/>
    </source>
</evidence>
<keyword evidence="8" id="KW-0963">Cytoplasm</keyword>
<dbReference type="AlphaFoldDB" id="A0A3D9KFZ7"/>
<dbReference type="GO" id="GO:0008897">
    <property type="term" value="F:holo-[acyl-carrier-protein] synthase activity"/>
    <property type="evidence" value="ECO:0007669"/>
    <property type="project" value="UniProtKB-UniRule"/>
</dbReference>
<keyword evidence="5 8" id="KW-0460">Magnesium</keyword>
<dbReference type="InterPro" id="IPR008278">
    <property type="entry name" value="4-PPantetheinyl_Trfase_dom"/>
</dbReference>
<name>A0A3D9KFZ7_9BACL</name>
<evidence type="ECO:0000256" key="7">
    <source>
        <dbReference type="ARBA" id="ARBA00023160"/>
    </source>
</evidence>
<proteinExistence type="inferred from homology"/>
<dbReference type="HAMAP" id="MF_00101">
    <property type="entry name" value="AcpS"/>
    <property type="match status" value="1"/>
</dbReference>
<comment type="caution">
    <text evidence="10">The sequence shown here is derived from an EMBL/GenBank/DDBJ whole genome shotgun (WGS) entry which is preliminary data.</text>
</comment>
<evidence type="ECO:0000256" key="3">
    <source>
        <dbReference type="ARBA" id="ARBA00022723"/>
    </source>
</evidence>
<dbReference type="Pfam" id="PF01648">
    <property type="entry name" value="ACPS"/>
    <property type="match status" value="1"/>
</dbReference>
<protein>
    <recommendedName>
        <fullName evidence="8">Holo-[acyl-carrier-protein] synthase</fullName>
        <shortName evidence="8">Holo-ACP synthase</shortName>
        <ecNumber evidence="8">2.7.8.7</ecNumber>
    </recommendedName>
    <alternativeName>
        <fullName evidence="8">4'-phosphopantetheinyl transferase AcpS</fullName>
    </alternativeName>
</protein>
<dbReference type="NCBIfam" id="TIGR00556">
    <property type="entry name" value="pantethn_trn"/>
    <property type="match status" value="1"/>
</dbReference>
<dbReference type="InterPro" id="IPR002582">
    <property type="entry name" value="ACPS"/>
</dbReference>
<keyword evidence="2 8" id="KW-0808">Transferase</keyword>
<dbReference type="EMBL" id="QRDZ01000004">
    <property type="protein sequence ID" value="RED85431.1"/>
    <property type="molecule type" value="Genomic_DNA"/>
</dbReference>
<feature type="binding site" evidence="8">
    <location>
        <position position="60"/>
    </location>
    <ligand>
        <name>Mg(2+)</name>
        <dbReference type="ChEBI" id="CHEBI:18420"/>
    </ligand>
</feature>
<evidence type="ECO:0000256" key="5">
    <source>
        <dbReference type="ARBA" id="ARBA00022842"/>
    </source>
</evidence>
<dbReference type="NCBIfam" id="TIGR00516">
    <property type="entry name" value="acpS"/>
    <property type="match status" value="1"/>
</dbReference>
<keyword evidence="7 8" id="KW-0275">Fatty acid biosynthesis</keyword>
<accession>A0A3D9KFZ7</accession>
<dbReference type="Gene3D" id="3.90.470.20">
    <property type="entry name" value="4'-phosphopantetheinyl transferase domain"/>
    <property type="match status" value="1"/>
</dbReference>
<feature type="binding site" evidence="8">
    <location>
        <position position="8"/>
    </location>
    <ligand>
        <name>Mg(2+)</name>
        <dbReference type="ChEBI" id="CHEBI:18420"/>
    </ligand>
</feature>
<keyword evidence="4 8" id="KW-0276">Fatty acid metabolism</keyword>
<comment type="subcellular location">
    <subcellularLocation>
        <location evidence="8">Cytoplasm</location>
    </subcellularLocation>
</comment>
<keyword evidence="11" id="KW-1185">Reference proteome</keyword>
<dbReference type="RefSeq" id="WP_181917529.1">
    <property type="nucleotide sequence ID" value="NZ_QRDZ01000004.1"/>
</dbReference>
<sequence>MIVGIGMDLVDTSQIEQMLHKESRLFIQSLLTSREMDIVEKVGDERRRAEWIAGRYAAKEALLKALGSQRGEGIGMQDIEVLPESSGRPHCHLSAHVIQRIGFPVVCNLTITHTASTAGAMVVVERVASAMLV</sequence>
<dbReference type="GO" id="GO:0005737">
    <property type="term" value="C:cytoplasm"/>
    <property type="evidence" value="ECO:0007669"/>
    <property type="project" value="UniProtKB-SubCell"/>
</dbReference>
<evidence type="ECO:0000256" key="1">
    <source>
        <dbReference type="ARBA" id="ARBA00022516"/>
    </source>
</evidence>
<dbReference type="InterPro" id="IPR004568">
    <property type="entry name" value="Ppantetheine-prot_Trfase_dom"/>
</dbReference>
<comment type="similarity">
    <text evidence="8">Belongs to the P-Pant transferase superfamily. AcpS family.</text>
</comment>
<feature type="domain" description="4'-phosphopantetheinyl transferase" evidence="9">
    <location>
        <begin position="4"/>
        <end position="94"/>
    </location>
</feature>
<dbReference type="GO" id="GO:0006633">
    <property type="term" value="P:fatty acid biosynthetic process"/>
    <property type="evidence" value="ECO:0007669"/>
    <property type="project" value="UniProtKB-UniRule"/>
</dbReference>
<evidence type="ECO:0000256" key="2">
    <source>
        <dbReference type="ARBA" id="ARBA00022679"/>
    </source>
</evidence>
<evidence type="ECO:0000313" key="11">
    <source>
        <dbReference type="Proteomes" id="UP000256977"/>
    </source>
</evidence>
<comment type="function">
    <text evidence="8">Transfers the 4'-phosphopantetheine moiety from coenzyme A to a Ser of acyl-carrier-protein.</text>
</comment>
<evidence type="ECO:0000256" key="4">
    <source>
        <dbReference type="ARBA" id="ARBA00022832"/>
    </source>
</evidence>
<dbReference type="Proteomes" id="UP000256977">
    <property type="component" value="Unassembled WGS sequence"/>
</dbReference>
<reference evidence="10 11" key="1">
    <citation type="submission" date="2018-07" db="EMBL/GenBank/DDBJ databases">
        <title>Genomic Encyclopedia of Type Strains, Phase III (KMG-III): the genomes of soil and plant-associated and newly described type strains.</title>
        <authorList>
            <person name="Whitman W."/>
        </authorList>
    </citation>
    <scope>NUCLEOTIDE SEQUENCE [LARGE SCALE GENOMIC DNA]</scope>
    <source>
        <strain evidence="10 11">CECT 7287</strain>
    </source>
</reference>
<keyword evidence="6 8" id="KW-0443">Lipid metabolism</keyword>